<keyword evidence="3" id="KW-1185">Reference proteome</keyword>
<sequence length="210" mass="21264">MIRTAILPALALLSACGTSTPEAANEVAANASVEPAPAMENGIEVGNVAETPAAQASTAPLLNLAPGGLTLIDPTNGRARQLTFGTERAMVMRGAEAALGAPDESGRSGECGEGAMDFAKFDGLRLWFQGGKLVGWFLDGAQPKLTTGTGAGIGSTRAQVADGLAISDVPESSLGREFTTESGSFSGLLDGPGDAAKVTTLWSGHACIFR</sequence>
<comment type="caution">
    <text evidence="2">The sequence shown here is derived from an EMBL/GenBank/DDBJ whole genome shotgun (WGS) entry which is preliminary data.</text>
</comment>
<evidence type="ECO:0000313" key="2">
    <source>
        <dbReference type="EMBL" id="MFL9841997.1"/>
    </source>
</evidence>
<organism evidence="2 3">
    <name type="scientific">Sphingomonas plantiphila</name>
    <dbReference type="NCBI Taxonomy" id="3163295"/>
    <lineage>
        <taxon>Bacteria</taxon>
        <taxon>Pseudomonadati</taxon>
        <taxon>Pseudomonadota</taxon>
        <taxon>Alphaproteobacteria</taxon>
        <taxon>Sphingomonadales</taxon>
        <taxon>Sphingomonadaceae</taxon>
        <taxon>Sphingomonas</taxon>
    </lineage>
</organism>
<dbReference type="Proteomes" id="UP001629244">
    <property type="component" value="Unassembled WGS sequence"/>
</dbReference>
<name>A0ABW8YQU7_9SPHN</name>
<dbReference type="EMBL" id="JBELQC010000002">
    <property type="protein sequence ID" value="MFL9841997.1"/>
    <property type="molecule type" value="Genomic_DNA"/>
</dbReference>
<evidence type="ECO:0008006" key="4">
    <source>
        <dbReference type="Google" id="ProtNLM"/>
    </source>
</evidence>
<dbReference type="PROSITE" id="PS51257">
    <property type="entry name" value="PROKAR_LIPOPROTEIN"/>
    <property type="match status" value="1"/>
</dbReference>
<protein>
    <recommendedName>
        <fullName evidence="4">Las17-binding protein actin regulator</fullName>
    </recommendedName>
</protein>
<reference evidence="2 3" key="1">
    <citation type="submission" date="2024-06" db="EMBL/GenBank/DDBJ databases">
        <authorList>
            <person name="Kaempfer P."/>
            <person name="Viver T."/>
        </authorList>
    </citation>
    <scope>NUCLEOTIDE SEQUENCE [LARGE SCALE GENOMIC DNA]</scope>
    <source>
        <strain evidence="2 3">ST-64</strain>
    </source>
</reference>
<gene>
    <name evidence="2" type="ORF">ABS767_13565</name>
</gene>
<keyword evidence="1" id="KW-0732">Signal</keyword>
<evidence type="ECO:0000256" key="1">
    <source>
        <dbReference type="SAM" id="SignalP"/>
    </source>
</evidence>
<accession>A0ABW8YQU7</accession>
<feature type="chain" id="PRO_5045105935" description="Las17-binding protein actin regulator" evidence="1">
    <location>
        <begin position="24"/>
        <end position="210"/>
    </location>
</feature>
<feature type="signal peptide" evidence="1">
    <location>
        <begin position="1"/>
        <end position="23"/>
    </location>
</feature>
<evidence type="ECO:0000313" key="3">
    <source>
        <dbReference type="Proteomes" id="UP001629244"/>
    </source>
</evidence>
<proteinExistence type="predicted"/>
<dbReference type="RefSeq" id="WP_408079234.1">
    <property type="nucleotide sequence ID" value="NZ_JBELQC010000002.1"/>
</dbReference>